<dbReference type="AlphaFoldDB" id="A0A150TXS1"/>
<proteinExistence type="predicted"/>
<evidence type="ECO:0000256" key="1">
    <source>
        <dbReference type="SAM" id="Phobius"/>
    </source>
</evidence>
<dbReference type="Proteomes" id="UP000075502">
    <property type="component" value="Unassembled WGS sequence"/>
</dbReference>
<evidence type="ECO:0000313" key="2">
    <source>
        <dbReference type="EMBL" id="KYG09377.1"/>
    </source>
</evidence>
<sequence length="260" mass="28243">MRAVLQSLTGLLERAEIIHPEASVRGYIGDQPVTFEIKTKSVGSMTLKWTEAHVPIHAGLDLLLSIRPSTPRDEREVARGDAVDHRLGDPAFDAAFIVEGAPERLVREIMDEEVRRGLLALTPDHVFTGPGALILQMPAWVDEAERAALLVRTAARLGAACAEIARRQLADVGRVDASGYRGEVAPGTRARDREELDALKRTMERRDEARGRAAKRLAMTVLFGVIAVVVLAFVVLAAITSRCTAGPGSRAQSRSWILSA</sequence>
<feature type="transmembrane region" description="Helical" evidence="1">
    <location>
        <begin position="217"/>
        <end position="239"/>
    </location>
</feature>
<dbReference type="EMBL" id="JEME01000699">
    <property type="protein sequence ID" value="KYG09377.1"/>
    <property type="molecule type" value="Genomic_DNA"/>
</dbReference>
<protein>
    <submittedName>
        <fullName evidence="2">Uncharacterized protein</fullName>
    </submittedName>
</protein>
<name>A0A150TXS1_SORCE</name>
<keyword evidence="1" id="KW-1133">Transmembrane helix</keyword>
<keyword evidence="1" id="KW-0812">Transmembrane</keyword>
<accession>A0A150TXS1</accession>
<keyword evidence="1" id="KW-0472">Membrane</keyword>
<reference evidence="2 3" key="1">
    <citation type="submission" date="2014-02" db="EMBL/GenBank/DDBJ databases">
        <title>The small core and large imbalanced accessory genome model reveals a collaborative survival strategy of Sorangium cellulosum strains in nature.</title>
        <authorList>
            <person name="Han K."/>
            <person name="Peng R."/>
            <person name="Blom J."/>
            <person name="Li Y.-Z."/>
        </authorList>
    </citation>
    <scope>NUCLEOTIDE SEQUENCE [LARGE SCALE GENOMIC DNA]</scope>
    <source>
        <strain evidence="2 3">So0007-03</strain>
    </source>
</reference>
<comment type="caution">
    <text evidence="2">The sequence shown here is derived from an EMBL/GenBank/DDBJ whole genome shotgun (WGS) entry which is preliminary data.</text>
</comment>
<organism evidence="2 3">
    <name type="scientific">Sorangium cellulosum</name>
    <name type="common">Polyangium cellulosum</name>
    <dbReference type="NCBI Taxonomy" id="56"/>
    <lineage>
        <taxon>Bacteria</taxon>
        <taxon>Pseudomonadati</taxon>
        <taxon>Myxococcota</taxon>
        <taxon>Polyangia</taxon>
        <taxon>Polyangiales</taxon>
        <taxon>Polyangiaceae</taxon>
        <taxon>Sorangium</taxon>
    </lineage>
</organism>
<evidence type="ECO:0000313" key="3">
    <source>
        <dbReference type="Proteomes" id="UP000075502"/>
    </source>
</evidence>
<gene>
    <name evidence="2" type="ORF">BE21_18280</name>
</gene>